<accession>A0A645E8I3</accession>
<dbReference type="EMBL" id="VSSQ01043957">
    <property type="protein sequence ID" value="MPM97731.1"/>
    <property type="molecule type" value="Genomic_DNA"/>
</dbReference>
<comment type="caution">
    <text evidence="1">The sequence shown here is derived from an EMBL/GenBank/DDBJ whole genome shotgun (WGS) entry which is preliminary data.</text>
</comment>
<proteinExistence type="predicted"/>
<name>A0A645E8I3_9ZZZZ</name>
<organism evidence="1">
    <name type="scientific">bioreactor metagenome</name>
    <dbReference type="NCBI Taxonomy" id="1076179"/>
    <lineage>
        <taxon>unclassified sequences</taxon>
        <taxon>metagenomes</taxon>
        <taxon>ecological metagenomes</taxon>
    </lineage>
</organism>
<dbReference type="AlphaFoldDB" id="A0A645E8I3"/>
<sequence length="105" mass="11560">MPSRGTCIPPGAFTQIRVVPADMYDLFGAIAFFKEQLIGMFLEPLYSSFFSIYTNVYVVGFTCGNLAGGKQGFHPLFHPHHGNSVVVDRAPGNESVQFGAKFFHL</sequence>
<evidence type="ECO:0000313" key="1">
    <source>
        <dbReference type="EMBL" id="MPM97731.1"/>
    </source>
</evidence>
<reference evidence="1" key="1">
    <citation type="submission" date="2019-08" db="EMBL/GenBank/DDBJ databases">
        <authorList>
            <person name="Kucharzyk K."/>
            <person name="Murdoch R.W."/>
            <person name="Higgins S."/>
            <person name="Loffler F."/>
        </authorList>
    </citation>
    <scope>NUCLEOTIDE SEQUENCE</scope>
</reference>
<protein>
    <submittedName>
        <fullName evidence="1">Uncharacterized protein</fullName>
    </submittedName>
</protein>
<gene>
    <name evidence="1" type="ORF">SDC9_144908</name>
</gene>